<dbReference type="GO" id="GO:0030244">
    <property type="term" value="P:cellulose biosynthetic process"/>
    <property type="evidence" value="ECO:0007669"/>
    <property type="project" value="InterPro"/>
</dbReference>
<keyword evidence="7 12" id="KW-0472">Membrane</keyword>
<evidence type="ECO:0000256" key="1">
    <source>
        <dbReference type="ARBA" id="ARBA00004653"/>
    </source>
</evidence>
<comment type="subcellular location">
    <subcellularLocation>
        <location evidence="1">Golgi apparatus membrane</location>
        <topology evidence="1">Multi-pass membrane protein</topology>
    </subcellularLocation>
</comment>
<dbReference type="SUPFAM" id="SSF53448">
    <property type="entry name" value="Nucleotide-diphospho-sugar transferases"/>
    <property type="match status" value="1"/>
</dbReference>
<dbReference type="EC" id="2.4.1.12" evidence="13"/>
<evidence type="ECO:0000256" key="8">
    <source>
        <dbReference type="ARBA" id="ARBA00023316"/>
    </source>
</evidence>
<feature type="transmembrane region" description="Helical" evidence="12">
    <location>
        <begin position="61"/>
        <end position="78"/>
    </location>
</feature>
<comment type="function">
    <text evidence="9">Thought to be a Golgi-localized beta-glycan synthase that polymerize the backbones of noncellulosic polysaccharides (hemicelluloses) of plant cell wall.</text>
</comment>
<evidence type="ECO:0000256" key="10">
    <source>
        <dbReference type="PIRSR" id="PIRSR605150-2"/>
    </source>
</evidence>
<name>A0A2G9G3Y8_9LAMI</name>
<evidence type="ECO:0000256" key="7">
    <source>
        <dbReference type="ARBA" id="ARBA00023136"/>
    </source>
</evidence>
<protein>
    <submittedName>
        <fullName evidence="13">Cellulose synthase (UDP-forming)</fullName>
        <ecNumber evidence="13">2.4.1.12</ecNumber>
    </submittedName>
</protein>
<gene>
    <name evidence="13" type="ORF">CDL12_27486</name>
</gene>
<evidence type="ECO:0000256" key="4">
    <source>
        <dbReference type="ARBA" id="ARBA00022692"/>
    </source>
</evidence>
<dbReference type="AlphaFoldDB" id="A0A2G9G3Y8"/>
<evidence type="ECO:0000256" key="5">
    <source>
        <dbReference type="ARBA" id="ARBA00022989"/>
    </source>
</evidence>
<organism evidence="13 14">
    <name type="scientific">Handroanthus impetiginosus</name>
    <dbReference type="NCBI Taxonomy" id="429701"/>
    <lineage>
        <taxon>Eukaryota</taxon>
        <taxon>Viridiplantae</taxon>
        <taxon>Streptophyta</taxon>
        <taxon>Embryophyta</taxon>
        <taxon>Tracheophyta</taxon>
        <taxon>Spermatophyta</taxon>
        <taxon>Magnoliopsida</taxon>
        <taxon>eudicotyledons</taxon>
        <taxon>Gunneridae</taxon>
        <taxon>Pentapetalae</taxon>
        <taxon>asterids</taxon>
        <taxon>lamiids</taxon>
        <taxon>Lamiales</taxon>
        <taxon>Bignoniaceae</taxon>
        <taxon>Crescentiina</taxon>
        <taxon>Tabebuia alliance</taxon>
        <taxon>Handroanthus</taxon>
    </lineage>
</organism>
<dbReference type="InterPro" id="IPR005150">
    <property type="entry name" value="Cellulose_synth"/>
</dbReference>
<dbReference type="GO" id="GO:0071555">
    <property type="term" value="P:cell wall organization"/>
    <property type="evidence" value="ECO:0007669"/>
    <property type="project" value="UniProtKB-KW"/>
</dbReference>
<keyword evidence="14" id="KW-1185">Reference proteome</keyword>
<feature type="binding site" evidence="10">
    <location>
        <position position="148"/>
    </location>
    <ligand>
        <name>UDP-alpha-D-glucose</name>
        <dbReference type="ChEBI" id="CHEBI:58885"/>
    </ligand>
</feature>
<evidence type="ECO:0000256" key="11">
    <source>
        <dbReference type="PIRSR" id="PIRSR605150-3"/>
    </source>
</evidence>
<keyword evidence="5 12" id="KW-1133">Transmembrane helix</keyword>
<dbReference type="InterPro" id="IPR029044">
    <property type="entry name" value="Nucleotide-diphossugar_trans"/>
</dbReference>
<dbReference type="Gene3D" id="3.90.550.10">
    <property type="entry name" value="Spore Coat Polysaccharide Biosynthesis Protein SpsA, Chain A"/>
    <property type="match status" value="2"/>
</dbReference>
<evidence type="ECO:0000256" key="2">
    <source>
        <dbReference type="ARBA" id="ARBA00022676"/>
    </source>
</evidence>
<dbReference type="PANTHER" id="PTHR13301">
    <property type="entry name" value="X-BOX TRANSCRIPTION FACTOR-RELATED"/>
    <property type="match status" value="1"/>
</dbReference>
<keyword evidence="2 13" id="KW-0328">Glycosyltransferase</keyword>
<dbReference type="FunFam" id="3.90.550.10:FF:000138">
    <property type="entry name" value="Cellulose synthase isolog"/>
    <property type="match status" value="1"/>
</dbReference>
<dbReference type="GO" id="GO:0016760">
    <property type="term" value="F:cellulose synthase (UDP-forming) activity"/>
    <property type="evidence" value="ECO:0007669"/>
    <property type="project" value="UniProtKB-EC"/>
</dbReference>
<dbReference type="EMBL" id="NKXS01007227">
    <property type="protein sequence ID" value="PIN00011.1"/>
    <property type="molecule type" value="Genomic_DNA"/>
</dbReference>
<dbReference type="OrthoDB" id="1929172at2759"/>
<reference evidence="14" key="1">
    <citation type="journal article" date="2018" name="Gigascience">
        <title>Genome assembly of the Pink Ipe (Handroanthus impetiginosus, Bignoniaceae), a highly valued, ecologically keystone Neotropical timber forest tree.</title>
        <authorList>
            <person name="Silva-Junior O.B."/>
            <person name="Grattapaglia D."/>
            <person name="Novaes E."/>
            <person name="Collevatti R.G."/>
        </authorList>
    </citation>
    <scope>NUCLEOTIDE SEQUENCE [LARGE SCALE GENOMIC DNA]</scope>
    <source>
        <strain evidence="14">cv. UFG-1</strain>
    </source>
</reference>
<keyword evidence="8" id="KW-0961">Cell wall biogenesis/degradation</keyword>
<keyword evidence="6" id="KW-0333">Golgi apparatus</keyword>
<feature type="transmembrane region" description="Helical" evidence="12">
    <location>
        <begin position="31"/>
        <end position="49"/>
    </location>
</feature>
<feature type="binding site" evidence="11">
    <location>
        <position position="315"/>
    </location>
    <ligand>
        <name>Mn(2+)</name>
        <dbReference type="ChEBI" id="CHEBI:29035"/>
    </ligand>
</feature>
<evidence type="ECO:0000313" key="14">
    <source>
        <dbReference type="Proteomes" id="UP000231279"/>
    </source>
</evidence>
<sequence>MKDDKGIMGANKEDEPLFETKIARGGAAHKLFSFTIIIGLVLIWTYRLILIPTTSRRHSWFNGILFFADVLLGFYWIITQSGRCRVVYRYPFKDRLITRYKEKLPKVDIFVCTADPILEPPSMVMSTVLSVMSYNYPTEKISVYLSDDGGSELTFYALLEASKFSKSWIPFTKKYNVEPRSPEVYFSHQNTHMDNESSFAHDWTNVKELYEDMKSRIDSVEAKGCIPGEIVDQHKGFSEWNSKVTKHDHQSIVQILAHNSDPKAVDIEGNRLPTLVYLSREKKPGWPHNFKAGAMNALLRVSEKISNAPIILNVDCDMYANDPDVIQDALCFFLDEKKGQQISYVQYPQQYNNLVKNDIYANVNLPINEVCVPIIYLTMPSLSYI</sequence>
<evidence type="ECO:0000256" key="6">
    <source>
        <dbReference type="ARBA" id="ARBA00023034"/>
    </source>
</evidence>
<feature type="binding site" evidence="10">
    <location>
        <position position="119"/>
    </location>
    <ligand>
        <name>UDP-alpha-D-glucose</name>
        <dbReference type="ChEBI" id="CHEBI:58885"/>
    </ligand>
</feature>
<dbReference type="Pfam" id="PF03552">
    <property type="entry name" value="Cellulose_synt"/>
    <property type="match status" value="1"/>
</dbReference>
<evidence type="ECO:0000256" key="12">
    <source>
        <dbReference type="SAM" id="Phobius"/>
    </source>
</evidence>
<feature type="binding site" evidence="11">
    <location>
        <position position="291"/>
    </location>
    <ligand>
        <name>Mn(2+)</name>
        <dbReference type="ChEBI" id="CHEBI:29035"/>
    </ligand>
</feature>
<accession>A0A2G9G3Y8</accession>
<evidence type="ECO:0000313" key="13">
    <source>
        <dbReference type="EMBL" id="PIN00011.1"/>
    </source>
</evidence>
<proteinExistence type="predicted"/>
<evidence type="ECO:0000256" key="3">
    <source>
        <dbReference type="ARBA" id="ARBA00022679"/>
    </source>
</evidence>
<dbReference type="STRING" id="429701.A0A2G9G3Y8"/>
<keyword evidence="4 12" id="KW-0812">Transmembrane</keyword>
<dbReference type="GO" id="GO:0000139">
    <property type="term" value="C:Golgi membrane"/>
    <property type="evidence" value="ECO:0007669"/>
    <property type="project" value="UniProtKB-SubCell"/>
</dbReference>
<evidence type="ECO:0000256" key="9">
    <source>
        <dbReference type="ARBA" id="ARBA00037405"/>
    </source>
</evidence>
<dbReference type="Proteomes" id="UP000231279">
    <property type="component" value="Unassembled WGS sequence"/>
</dbReference>
<comment type="caution">
    <text evidence="13">The sequence shown here is derived from an EMBL/GenBank/DDBJ whole genome shotgun (WGS) entry which is preliminary data.</text>
</comment>
<keyword evidence="3 13" id="KW-0808">Transferase</keyword>